<proteinExistence type="predicted"/>
<dbReference type="Proteomes" id="UP001158598">
    <property type="component" value="Chromosome"/>
</dbReference>
<dbReference type="EMBL" id="OX458332">
    <property type="protein sequence ID" value="CAI8736376.1"/>
    <property type="molecule type" value="Genomic_DNA"/>
</dbReference>
<organism evidence="1 2">
    <name type="scientific">Methylococcus capsulatus</name>
    <dbReference type="NCBI Taxonomy" id="414"/>
    <lineage>
        <taxon>Bacteria</taxon>
        <taxon>Pseudomonadati</taxon>
        <taxon>Pseudomonadota</taxon>
        <taxon>Gammaproteobacteria</taxon>
        <taxon>Methylococcales</taxon>
        <taxon>Methylococcaceae</taxon>
        <taxon>Methylococcus</taxon>
    </lineage>
</organism>
<dbReference type="AntiFam" id="ANF00057">
    <property type="entry name" value="Translation of E. coli type CRISPR repeat"/>
</dbReference>
<reference evidence="1" key="1">
    <citation type="submission" date="2023-03" db="EMBL/GenBank/DDBJ databases">
        <authorList>
            <person name="Pearce D."/>
        </authorList>
    </citation>
    <scope>NUCLEOTIDE SEQUENCE</scope>
    <source>
        <strain evidence="1">Mc</strain>
    </source>
</reference>
<gene>
    <name evidence="1" type="ORF">MCNOR_0378</name>
</gene>
<evidence type="ECO:0000313" key="2">
    <source>
        <dbReference type="Proteomes" id="UP001158598"/>
    </source>
</evidence>
<sequence length="127" mass="13486">MCGGACWPPARALGVPVYPRVCGGAMIARLPFRQSEGLSPRVRGSQQGPGEFDVKQWSIPACAGEPPRIIVMQQAQRVYPRVCGGASHTHVVASVISGLSPRVRGSHRRVQYLIAASRSIPACAGEP</sequence>
<dbReference type="AlphaFoldDB" id="A0AA35XZB6"/>
<protein>
    <submittedName>
        <fullName evidence="1">Uncharacterized protein</fullName>
    </submittedName>
</protein>
<accession>A0AA35XZB6</accession>
<name>A0AA35XZB6_METCP</name>
<dbReference type="AntiFam" id="ANF00006">
    <property type="entry name" value="Translation of CRISPR region"/>
</dbReference>
<evidence type="ECO:0000313" key="1">
    <source>
        <dbReference type="EMBL" id="CAI8736376.1"/>
    </source>
</evidence>